<organism evidence="2 3">
    <name type="scientific">Punica granatum</name>
    <name type="common">Pomegranate</name>
    <dbReference type="NCBI Taxonomy" id="22663"/>
    <lineage>
        <taxon>Eukaryota</taxon>
        <taxon>Viridiplantae</taxon>
        <taxon>Streptophyta</taxon>
        <taxon>Embryophyta</taxon>
        <taxon>Tracheophyta</taxon>
        <taxon>Spermatophyta</taxon>
        <taxon>Magnoliopsida</taxon>
        <taxon>eudicotyledons</taxon>
        <taxon>Gunneridae</taxon>
        <taxon>Pentapetalae</taxon>
        <taxon>rosids</taxon>
        <taxon>malvids</taxon>
        <taxon>Myrtales</taxon>
        <taxon>Lythraceae</taxon>
        <taxon>Punica</taxon>
    </lineage>
</organism>
<evidence type="ECO:0000313" key="2">
    <source>
        <dbReference type="EMBL" id="PKI69431.1"/>
    </source>
</evidence>
<reference evidence="2 3" key="1">
    <citation type="submission" date="2017-11" db="EMBL/GenBank/DDBJ databases">
        <title>De-novo sequencing of pomegranate (Punica granatum L.) genome.</title>
        <authorList>
            <person name="Akparov Z."/>
            <person name="Amiraslanov A."/>
            <person name="Hajiyeva S."/>
            <person name="Abbasov M."/>
            <person name="Kaur K."/>
            <person name="Hamwieh A."/>
            <person name="Solovyev V."/>
            <person name="Salamov A."/>
            <person name="Braich B."/>
            <person name="Kosarev P."/>
            <person name="Mahmoud A."/>
            <person name="Hajiyev E."/>
            <person name="Babayeva S."/>
            <person name="Izzatullayeva V."/>
            <person name="Mammadov A."/>
            <person name="Mammadov A."/>
            <person name="Sharifova S."/>
            <person name="Ojaghi J."/>
            <person name="Eynullazada K."/>
            <person name="Bayramov B."/>
            <person name="Abdulazimova A."/>
            <person name="Shahmuradov I."/>
        </authorList>
    </citation>
    <scope>NUCLEOTIDE SEQUENCE [LARGE SCALE GENOMIC DNA]</scope>
    <source>
        <strain evidence="3">cv. AG2017</strain>
        <tissue evidence="2">Leaf</tissue>
    </source>
</reference>
<feature type="region of interest" description="Disordered" evidence="1">
    <location>
        <begin position="1"/>
        <end position="50"/>
    </location>
</feature>
<evidence type="ECO:0000256" key="1">
    <source>
        <dbReference type="SAM" id="MobiDB-lite"/>
    </source>
</evidence>
<feature type="compositionally biased region" description="Polar residues" evidence="1">
    <location>
        <begin position="12"/>
        <end position="30"/>
    </location>
</feature>
<sequence>MTPGAGKELQQPAKQETSEGQQHSSDNNLQRRGKEEGQQLGDGSRRERQQLCVLRSKGSSLAAAQLGGGWERAAAQ</sequence>
<comment type="caution">
    <text evidence="2">The sequence shown here is derived from an EMBL/GenBank/DDBJ whole genome shotgun (WGS) entry which is preliminary data.</text>
</comment>
<feature type="compositionally biased region" description="Basic and acidic residues" evidence="1">
    <location>
        <begin position="32"/>
        <end position="49"/>
    </location>
</feature>
<protein>
    <submittedName>
        <fullName evidence="2">Uncharacterized protein</fullName>
    </submittedName>
</protein>
<evidence type="ECO:0000313" key="3">
    <source>
        <dbReference type="Proteomes" id="UP000233551"/>
    </source>
</evidence>
<dbReference type="AlphaFoldDB" id="A0A2I0KLP7"/>
<name>A0A2I0KLP7_PUNGR</name>
<dbReference type="EMBL" id="PGOL01000508">
    <property type="protein sequence ID" value="PKI69431.1"/>
    <property type="molecule type" value="Genomic_DNA"/>
</dbReference>
<dbReference type="Proteomes" id="UP000233551">
    <property type="component" value="Unassembled WGS sequence"/>
</dbReference>
<proteinExistence type="predicted"/>
<keyword evidence="3" id="KW-1185">Reference proteome</keyword>
<gene>
    <name evidence="2" type="ORF">CRG98_010229</name>
</gene>
<accession>A0A2I0KLP7</accession>